<comment type="similarity">
    <text evidence="1">Belongs to the peptidase S33 family.</text>
</comment>
<evidence type="ECO:0000313" key="8">
    <source>
        <dbReference type="Proteomes" id="UP001549320"/>
    </source>
</evidence>
<feature type="domain" description="Peptidase S33 tripeptidyl aminopeptidase-like C-terminal" evidence="6">
    <location>
        <begin position="489"/>
        <end position="580"/>
    </location>
</feature>
<evidence type="ECO:0000256" key="3">
    <source>
        <dbReference type="ARBA" id="ARBA00022801"/>
    </source>
</evidence>
<keyword evidence="3" id="KW-0378">Hydrolase</keyword>
<dbReference type="RefSeq" id="WP_354440501.1">
    <property type="nucleotide sequence ID" value="NZ_JBEPSH010000001.1"/>
</dbReference>
<dbReference type="PANTHER" id="PTHR43248:SF29">
    <property type="entry name" value="TRIPEPTIDYL AMINOPEPTIDASE"/>
    <property type="match status" value="1"/>
</dbReference>
<accession>A0ABV2Q2F6</accession>
<gene>
    <name evidence="7" type="ORF">ABIE13_000297</name>
</gene>
<feature type="domain" description="AB hydrolase-1" evidence="5">
    <location>
        <begin position="137"/>
        <end position="315"/>
    </location>
</feature>
<comment type="caution">
    <text evidence="7">The sequence shown here is derived from an EMBL/GenBank/DDBJ whole genome shotgun (WGS) entry which is preliminary data.</text>
</comment>
<keyword evidence="8" id="KW-1185">Reference proteome</keyword>
<reference evidence="7 8" key="1">
    <citation type="submission" date="2024-06" db="EMBL/GenBank/DDBJ databases">
        <title>Sorghum-associated microbial communities from plants grown in Nebraska, USA.</title>
        <authorList>
            <person name="Schachtman D."/>
        </authorList>
    </citation>
    <scope>NUCLEOTIDE SEQUENCE [LARGE SCALE GENOMIC DNA]</scope>
    <source>
        <strain evidence="7 8">2709</strain>
    </source>
</reference>
<protein>
    <submittedName>
        <fullName evidence="7">Pimeloyl-ACP methyl ester carboxylesterase</fullName>
    </submittedName>
</protein>
<evidence type="ECO:0000259" key="5">
    <source>
        <dbReference type="Pfam" id="PF00561"/>
    </source>
</evidence>
<evidence type="ECO:0000256" key="4">
    <source>
        <dbReference type="SAM" id="MobiDB-lite"/>
    </source>
</evidence>
<dbReference type="InterPro" id="IPR013595">
    <property type="entry name" value="Pept_S33_TAP-like_C"/>
</dbReference>
<evidence type="ECO:0000256" key="2">
    <source>
        <dbReference type="ARBA" id="ARBA00022729"/>
    </source>
</evidence>
<feature type="region of interest" description="Disordered" evidence="4">
    <location>
        <begin position="584"/>
        <end position="618"/>
    </location>
</feature>
<dbReference type="Gene3D" id="3.40.50.1820">
    <property type="entry name" value="alpha/beta hydrolase"/>
    <property type="match status" value="1"/>
</dbReference>
<sequence length="636" mass="69052">MKLSDVAGIACHNKGHVDRTEGRVSNRGLFHIRGRLNVRASVLASVVLACGLSACGGDDSDPLQKYREQTVEWTACDPSILGVSNAAIDELWATVGDRLKCGYVKAPLDWSNTERGDVVMAVMRLAAGTPEKKHGSLVFNPGGPGADGLGLATSLLTAFSNSNPENPQGALQLRLLNEYDMIGFSPRGTGASTRFQCATNELERTLVTNAVEWDTPENIANSNYNGRKIAEACLKNPIAPYINTDATVRDVDLLRGLLGDEKLNYLGYSYGTWLGAWYASLFPEKVGRMVLDSSLDFSATLEQGVFLGQPPARQRLLDDVLAPYAVRHADYFQLGNTEAEVRGIMPSLSPRVQQVLATPLSGLGYIRTNADRYLDTIFAARSLDVLLGLAPDPADMEAVDEALDQHVFDSSNPQRNTALRETADSLLKQYAGTWVSPSPTSISMSSSASVLVAVHCNDTPATTDLTVWENLLRGLAPRFPMFFSSLLEVHACSFWGGPKVSKPAITPMKDLNVLLVQSQYDSATGTEGANALFQQLPKAHRVFVNNDFQHGVYPYTDSCVDPLVTGYLLGDSLTQREKICAGHPLKQDAPTPEGKAKAANSPEVPASQPPVYKDPERARELIEEFKRGLIPPQFKP</sequence>
<evidence type="ECO:0000259" key="6">
    <source>
        <dbReference type="Pfam" id="PF08386"/>
    </source>
</evidence>
<dbReference type="Proteomes" id="UP001549320">
    <property type="component" value="Unassembled WGS sequence"/>
</dbReference>
<organism evidence="7 8">
    <name type="scientific">Ottowia thiooxydans</name>
    <dbReference type="NCBI Taxonomy" id="219182"/>
    <lineage>
        <taxon>Bacteria</taxon>
        <taxon>Pseudomonadati</taxon>
        <taxon>Pseudomonadota</taxon>
        <taxon>Betaproteobacteria</taxon>
        <taxon>Burkholderiales</taxon>
        <taxon>Comamonadaceae</taxon>
        <taxon>Ottowia</taxon>
    </lineage>
</organism>
<dbReference type="InterPro" id="IPR029058">
    <property type="entry name" value="AB_hydrolase_fold"/>
</dbReference>
<name>A0ABV2Q2F6_9BURK</name>
<dbReference type="InterPro" id="IPR000073">
    <property type="entry name" value="AB_hydrolase_1"/>
</dbReference>
<keyword evidence="2" id="KW-0732">Signal</keyword>
<dbReference type="InterPro" id="IPR051601">
    <property type="entry name" value="Serine_prot/Carboxylest_S33"/>
</dbReference>
<dbReference type="PANTHER" id="PTHR43248">
    <property type="entry name" value="2-SUCCINYL-6-HYDROXY-2,4-CYCLOHEXADIENE-1-CARBOXYLATE SYNTHASE"/>
    <property type="match status" value="1"/>
</dbReference>
<dbReference type="EMBL" id="JBEPSH010000001">
    <property type="protein sequence ID" value="MET4575200.1"/>
    <property type="molecule type" value="Genomic_DNA"/>
</dbReference>
<dbReference type="SUPFAM" id="SSF53474">
    <property type="entry name" value="alpha/beta-Hydrolases"/>
    <property type="match status" value="1"/>
</dbReference>
<evidence type="ECO:0000256" key="1">
    <source>
        <dbReference type="ARBA" id="ARBA00010088"/>
    </source>
</evidence>
<evidence type="ECO:0000313" key="7">
    <source>
        <dbReference type="EMBL" id="MET4575200.1"/>
    </source>
</evidence>
<proteinExistence type="inferred from homology"/>
<dbReference type="Pfam" id="PF00561">
    <property type="entry name" value="Abhydrolase_1"/>
    <property type="match status" value="1"/>
</dbReference>
<dbReference type="Pfam" id="PF08386">
    <property type="entry name" value="Abhydrolase_4"/>
    <property type="match status" value="1"/>
</dbReference>